<dbReference type="AlphaFoldDB" id="A0A261SJL3"/>
<organism evidence="3 4">
    <name type="scientific">Bordetella genomosp. 10</name>
    <dbReference type="NCBI Taxonomy" id="1416804"/>
    <lineage>
        <taxon>Bacteria</taxon>
        <taxon>Pseudomonadati</taxon>
        <taxon>Pseudomonadota</taxon>
        <taxon>Betaproteobacteria</taxon>
        <taxon>Burkholderiales</taxon>
        <taxon>Alcaligenaceae</taxon>
        <taxon>Bordetella</taxon>
    </lineage>
</organism>
<sequence length="231" mass="25735">METVMYSVLFEVQPKQERFADYLRLAVTLKPRVDRRVDGLIDNERFEDMQRPGWLLSHSLWRDEKAVARWQATVEHHAAQARGRAAIFADYHLRVGNVCYDSHPPSRAAAPQRDRPARMNRAEPAARAGRWATLTELAGGARAADAALREELPARLGLPLDSADLLDYSVFASIYTPGKLALLVSWASYDAASAWRPALLDAPAPRHRTVRIVRDHGMHDGRAGDGEAPPA</sequence>
<reference evidence="4" key="1">
    <citation type="submission" date="2017-05" db="EMBL/GenBank/DDBJ databases">
        <title>Complete and WGS of Bordetella genogroups.</title>
        <authorList>
            <person name="Spilker T."/>
            <person name="Lipuma J."/>
        </authorList>
    </citation>
    <scope>NUCLEOTIDE SEQUENCE [LARGE SCALE GENOMIC DNA]</scope>
    <source>
        <strain evidence="4">AU16122</strain>
    </source>
</reference>
<feature type="region of interest" description="Disordered" evidence="1">
    <location>
        <begin position="104"/>
        <end position="125"/>
    </location>
</feature>
<feature type="compositionally biased region" description="Basic and acidic residues" evidence="1">
    <location>
        <begin position="112"/>
        <end position="121"/>
    </location>
</feature>
<dbReference type="PANTHER" id="PTHR37811:SF2">
    <property type="entry name" value="ABM DOMAIN-CONTAINING PROTEIN"/>
    <property type="match status" value="1"/>
</dbReference>
<evidence type="ECO:0000259" key="2">
    <source>
        <dbReference type="Pfam" id="PF03992"/>
    </source>
</evidence>
<dbReference type="InterPro" id="IPR007138">
    <property type="entry name" value="ABM_dom"/>
</dbReference>
<dbReference type="OrthoDB" id="9797060at2"/>
<keyword evidence="4" id="KW-1185">Reference proteome</keyword>
<dbReference type="Proteomes" id="UP000216020">
    <property type="component" value="Unassembled WGS sequence"/>
</dbReference>
<protein>
    <recommendedName>
        <fullName evidence="2">ABM domain-containing protein</fullName>
    </recommendedName>
</protein>
<dbReference type="InterPro" id="IPR011008">
    <property type="entry name" value="Dimeric_a/b-barrel"/>
</dbReference>
<name>A0A261SJL3_9BORD</name>
<dbReference type="InterPro" id="IPR052936">
    <property type="entry name" value="Jasmonate_Hydroxylase-like"/>
</dbReference>
<dbReference type="PANTHER" id="PTHR37811">
    <property type="entry name" value="BLL5343 PROTEIN"/>
    <property type="match status" value="1"/>
</dbReference>
<feature type="domain" description="ABM" evidence="2">
    <location>
        <begin position="5"/>
        <end position="82"/>
    </location>
</feature>
<dbReference type="Pfam" id="PF03992">
    <property type="entry name" value="ABM"/>
    <property type="match status" value="1"/>
</dbReference>
<evidence type="ECO:0000313" key="3">
    <source>
        <dbReference type="EMBL" id="OZI37628.1"/>
    </source>
</evidence>
<accession>A0A261SJL3</accession>
<gene>
    <name evidence="3" type="ORF">CAL29_04325</name>
</gene>
<comment type="caution">
    <text evidence="3">The sequence shown here is derived from an EMBL/GenBank/DDBJ whole genome shotgun (WGS) entry which is preliminary data.</text>
</comment>
<dbReference type="SUPFAM" id="SSF54909">
    <property type="entry name" value="Dimeric alpha+beta barrel"/>
    <property type="match status" value="1"/>
</dbReference>
<dbReference type="Gene3D" id="3.30.70.100">
    <property type="match status" value="1"/>
</dbReference>
<evidence type="ECO:0000256" key="1">
    <source>
        <dbReference type="SAM" id="MobiDB-lite"/>
    </source>
</evidence>
<evidence type="ECO:0000313" key="4">
    <source>
        <dbReference type="Proteomes" id="UP000216020"/>
    </source>
</evidence>
<dbReference type="EMBL" id="NEVM01000001">
    <property type="protein sequence ID" value="OZI37628.1"/>
    <property type="molecule type" value="Genomic_DNA"/>
</dbReference>
<proteinExistence type="predicted"/>